<name>A0A317SRL0_9PEZI</name>
<keyword evidence="2" id="KW-1185">Reference proteome</keyword>
<proteinExistence type="predicted"/>
<dbReference type="Proteomes" id="UP000246991">
    <property type="component" value="Unassembled WGS sequence"/>
</dbReference>
<protein>
    <submittedName>
        <fullName evidence="1">Uncharacterized protein</fullName>
    </submittedName>
</protein>
<sequence>GHHWIIRFVNLYPGIVEWFATCIDYKEEVEGKTEDIQGFFDQLGEVRSRYQIAVEDIWNGDENSFALAIAKKEKVVYSAR</sequence>
<dbReference type="AlphaFoldDB" id="A0A317SRL0"/>
<evidence type="ECO:0000313" key="1">
    <source>
        <dbReference type="EMBL" id="PWW77125.1"/>
    </source>
</evidence>
<feature type="non-terminal residue" evidence="1">
    <location>
        <position position="1"/>
    </location>
</feature>
<reference evidence="1 2" key="1">
    <citation type="submission" date="2018-03" db="EMBL/GenBank/DDBJ databases">
        <title>Genomes of Pezizomycetes fungi and the evolution of truffles.</title>
        <authorList>
            <person name="Murat C."/>
            <person name="Payen T."/>
            <person name="Noel B."/>
            <person name="Kuo A."/>
            <person name="Martin F.M."/>
        </authorList>
    </citation>
    <scope>NUCLEOTIDE SEQUENCE [LARGE SCALE GENOMIC DNA]</scope>
    <source>
        <strain evidence="1">091103-1</strain>
    </source>
</reference>
<gene>
    <name evidence="1" type="ORF">C7212DRAFT_180990</name>
</gene>
<accession>A0A317SRL0</accession>
<comment type="caution">
    <text evidence="1">The sequence shown here is derived from an EMBL/GenBank/DDBJ whole genome shotgun (WGS) entry which is preliminary data.</text>
</comment>
<evidence type="ECO:0000313" key="2">
    <source>
        <dbReference type="Proteomes" id="UP000246991"/>
    </source>
</evidence>
<organism evidence="1 2">
    <name type="scientific">Tuber magnatum</name>
    <name type="common">white Piedmont truffle</name>
    <dbReference type="NCBI Taxonomy" id="42249"/>
    <lineage>
        <taxon>Eukaryota</taxon>
        <taxon>Fungi</taxon>
        <taxon>Dikarya</taxon>
        <taxon>Ascomycota</taxon>
        <taxon>Pezizomycotina</taxon>
        <taxon>Pezizomycetes</taxon>
        <taxon>Pezizales</taxon>
        <taxon>Tuberaceae</taxon>
        <taxon>Tuber</taxon>
    </lineage>
</organism>
<dbReference type="EMBL" id="PYWC01000026">
    <property type="protein sequence ID" value="PWW77125.1"/>
    <property type="molecule type" value="Genomic_DNA"/>
</dbReference>